<dbReference type="Gene3D" id="1.10.287.1490">
    <property type="match status" value="1"/>
</dbReference>
<dbReference type="SUPFAM" id="SSF57997">
    <property type="entry name" value="Tropomyosin"/>
    <property type="match status" value="1"/>
</dbReference>
<dbReference type="PANTHER" id="PTHR39327:SF1">
    <property type="entry name" value="BLR5470 PROTEIN"/>
    <property type="match status" value="1"/>
</dbReference>
<dbReference type="EMBL" id="DSJT01000036">
    <property type="protein sequence ID" value="HEF87938.1"/>
    <property type="molecule type" value="Genomic_DNA"/>
</dbReference>
<feature type="transmembrane region" description="Helical" evidence="2">
    <location>
        <begin position="382"/>
        <end position="402"/>
    </location>
</feature>
<protein>
    <recommendedName>
        <fullName evidence="4">Transglutaminase-like domain-containing protein</fullName>
    </recommendedName>
</protein>
<dbReference type="Gene3D" id="3.10.620.30">
    <property type="match status" value="1"/>
</dbReference>
<name>A0A7C2FDK6_9CREN</name>
<gene>
    <name evidence="3" type="ORF">ENP55_06685</name>
</gene>
<keyword evidence="2" id="KW-0472">Membrane</keyword>
<comment type="caution">
    <text evidence="3">The sequence shown here is derived from an EMBL/GenBank/DDBJ whole genome shotgun (WGS) entry which is preliminary data.</text>
</comment>
<dbReference type="InterPro" id="IPR010319">
    <property type="entry name" value="Transglutaminase-like_Cys_pept"/>
</dbReference>
<sequence length="417" mass="48629">MEILSAGTPVYGWLQRTIHRDFHWTYNWLEWTWSLDIPVDYYIAYAVIPLGERLREGRRLWGTLVTTDDQYLKGLANTLKKLASQEGYGYYDTANFILAFVQSLPYVPDDVSTPYDEFPKFPLETLIEGGGDCEDTSILYATLLKIIGYDVILVSPPGHMMVGVAEYHDQPLTGGWYVEFNGIRYYLAETTGEGWRVGEAPEEFRGITVKVAAITGEQLRPKPVDIPKLMEEHKILQQKYDQLYQSYQDLSNKYREIEEKYGMLNEEYASLKDGYDELQNSYQTLSSKYEQLSSLYNELQASYQKLSSEHESLKSSFDQLSTRYSQLQTNYSSLRVEHDRISSQLQELNERYQLLRGQYDDLNMRYQKISLDLSTTAFALNVYRLLFFVTIIIALIMVTIFMRAVRRPKHHDFHQRS</sequence>
<evidence type="ECO:0000313" key="3">
    <source>
        <dbReference type="EMBL" id="HEF87938.1"/>
    </source>
</evidence>
<keyword evidence="1" id="KW-0175">Coiled coil</keyword>
<evidence type="ECO:0008006" key="4">
    <source>
        <dbReference type="Google" id="ProtNLM"/>
    </source>
</evidence>
<proteinExistence type="predicted"/>
<dbReference type="AlphaFoldDB" id="A0A7C2FDK6"/>
<evidence type="ECO:0000256" key="1">
    <source>
        <dbReference type="SAM" id="Coils"/>
    </source>
</evidence>
<accession>A0A7C2FDK6</accession>
<evidence type="ECO:0000256" key="2">
    <source>
        <dbReference type="SAM" id="Phobius"/>
    </source>
</evidence>
<organism evidence="3">
    <name type="scientific">Thermosphaera aggregans</name>
    <dbReference type="NCBI Taxonomy" id="54254"/>
    <lineage>
        <taxon>Archaea</taxon>
        <taxon>Thermoproteota</taxon>
        <taxon>Thermoprotei</taxon>
        <taxon>Desulfurococcales</taxon>
        <taxon>Desulfurococcaceae</taxon>
        <taxon>Thermosphaera</taxon>
    </lineage>
</organism>
<reference evidence="3" key="1">
    <citation type="journal article" date="2020" name="mSystems">
        <title>Genome- and Community-Level Interaction Insights into Carbon Utilization and Element Cycling Functions of Hydrothermarchaeota in Hydrothermal Sediment.</title>
        <authorList>
            <person name="Zhou Z."/>
            <person name="Liu Y."/>
            <person name="Xu W."/>
            <person name="Pan J."/>
            <person name="Luo Z.H."/>
            <person name="Li M."/>
        </authorList>
    </citation>
    <scope>NUCLEOTIDE SEQUENCE [LARGE SCALE GENOMIC DNA]</scope>
    <source>
        <strain evidence="3">SpSt-23</strain>
    </source>
</reference>
<keyword evidence="2" id="KW-0812">Transmembrane</keyword>
<feature type="coiled-coil region" evidence="1">
    <location>
        <begin position="233"/>
        <end position="365"/>
    </location>
</feature>
<keyword evidence="2" id="KW-1133">Transmembrane helix</keyword>
<dbReference type="PANTHER" id="PTHR39327">
    <property type="match status" value="1"/>
</dbReference>